<dbReference type="AlphaFoldDB" id="A0A561T0V1"/>
<keyword evidence="4 5" id="KW-0732">Signal</keyword>
<name>A0A561T0V1_9PSEU</name>
<dbReference type="PROSITE" id="PS50983">
    <property type="entry name" value="FE_B12_PBP"/>
    <property type="match status" value="1"/>
</dbReference>
<dbReference type="PROSITE" id="PS51257">
    <property type="entry name" value="PROKAR_LIPOPROTEIN"/>
    <property type="match status" value="1"/>
</dbReference>
<comment type="subcellular location">
    <subcellularLocation>
        <location evidence="1">Cell envelope</location>
    </subcellularLocation>
</comment>
<dbReference type="PANTHER" id="PTHR30532">
    <property type="entry name" value="IRON III DICITRATE-BINDING PERIPLASMIC PROTEIN"/>
    <property type="match status" value="1"/>
</dbReference>
<dbReference type="Pfam" id="PF01497">
    <property type="entry name" value="Peripla_BP_2"/>
    <property type="match status" value="1"/>
</dbReference>
<dbReference type="EMBL" id="VIWU01000001">
    <property type="protein sequence ID" value="TWF80742.1"/>
    <property type="molecule type" value="Genomic_DNA"/>
</dbReference>
<dbReference type="OrthoDB" id="9793175at2"/>
<evidence type="ECO:0000256" key="5">
    <source>
        <dbReference type="SAM" id="SignalP"/>
    </source>
</evidence>
<evidence type="ECO:0000313" key="8">
    <source>
        <dbReference type="Proteomes" id="UP000321261"/>
    </source>
</evidence>
<evidence type="ECO:0000256" key="3">
    <source>
        <dbReference type="ARBA" id="ARBA00022448"/>
    </source>
</evidence>
<evidence type="ECO:0000259" key="6">
    <source>
        <dbReference type="PROSITE" id="PS50983"/>
    </source>
</evidence>
<dbReference type="InterPro" id="IPR002491">
    <property type="entry name" value="ABC_transptr_periplasmic_BD"/>
</dbReference>
<feature type="domain" description="Fe/B12 periplasmic-binding" evidence="6">
    <location>
        <begin position="54"/>
        <end position="330"/>
    </location>
</feature>
<dbReference type="GO" id="GO:1901678">
    <property type="term" value="P:iron coordination entity transport"/>
    <property type="evidence" value="ECO:0007669"/>
    <property type="project" value="UniProtKB-ARBA"/>
</dbReference>
<dbReference type="GO" id="GO:0030288">
    <property type="term" value="C:outer membrane-bounded periplasmic space"/>
    <property type="evidence" value="ECO:0007669"/>
    <property type="project" value="TreeGrafter"/>
</dbReference>
<keyword evidence="3" id="KW-0813">Transport</keyword>
<sequence length="330" mass="34253">MNLRWSSCLAAVALALVTAGCGATGQAAAPAPAVETRTFTGDNGEVTIPAHPQRVVATGYAVPALIEAGAPLVGISTWARGVPMMSPDELATYEGLPKVAGESAADTDYEAIALAKPDLIVIGVPAPLLAEVDVERLATLAPVVAVGPTIPSAWREISRRHADAAGALTGFDAARSAYEAKAAELKAKYAGVVPQLRFGHVGLYGQITDGTFHREFNGSWGTNVAQDVGANYYGAVKNPGPGSRAVSEYPSIEEIGSSLGEADAITYSVNPDGSVPASVQRVLDSQLWKNLPAVQAGRVFPIRYTEAATYSVALKTLDAIDQAFAPLRTP</sequence>
<feature type="chain" id="PRO_5038656711" evidence="5">
    <location>
        <begin position="24"/>
        <end position="330"/>
    </location>
</feature>
<accession>A0A561T0V1</accession>
<reference evidence="7 8" key="1">
    <citation type="submission" date="2019-06" db="EMBL/GenBank/DDBJ databases">
        <title>Sequencing the genomes of 1000 actinobacteria strains.</title>
        <authorList>
            <person name="Klenk H.-P."/>
        </authorList>
    </citation>
    <scope>NUCLEOTIDE SEQUENCE [LARGE SCALE GENOMIC DNA]</scope>
    <source>
        <strain evidence="7 8">DSM 45671</strain>
    </source>
</reference>
<comment type="caution">
    <text evidence="7">The sequence shown here is derived from an EMBL/GenBank/DDBJ whole genome shotgun (WGS) entry which is preliminary data.</text>
</comment>
<dbReference type="Gene3D" id="3.40.50.1980">
    <property type="entry name" value="Nitrogenase molybdenum iron protein domain"/>
    <property type="match status" value="2"/>
</dbReference>
<keyword evidence="8" id="KW-1185">Reference proteome</keyword>
<dbReference type="PANTHER" id="PTHR30532:SF25">
    <property type="entry name" value="IRON(III) DICITRATE-BINDING PERIPLASMIC PROTEIN"/>
    <property type="match status" value="1"/>
</dbReference>
<dbReference type="RefSeq" id="WP_147259373.1">
    <property type="nucleotide sequence ID" value="NZ_VIWU01000001.1"/>
</dbReference>
<gene>
    <name evidence="7" type="ORF">FHX44_116685</name>
</gene>
<dbReference type="SUPFAM" id="SSF53807">
    <property type="entry name" value="Helical backbone' metal receptor"/>
    <property type="match status" value="1"/>
</dbReference>
<evidence type="ECO:0000256" key="1">
    <source>
        <dbReference type="ARBA" id="ARBA00004196"/>
    </source>
</evidence>
<feature type="signal peptide" evidence="5">
    <location>
        <begin position="1"/>
        <end position="23"/>
    </location>
</feature>
<organism evidence="7 8">
    <name type="scientific">Pseudonocardia hierapolitana</name>
    <dbReference type="NCBI Taxonomy" id="1128676"/>
    <lineage>
        <taxon>Bacteria</taxon>
        <taxon>Bacillati</taxon>
        <taxon>Actinomycetota</taxon>
        <taxon>Actinomycetes</taxon>
        <taxon>Pseudonocardiales</taxon>
        <taxon>Pseudonocardiaceae</taxon>
        <taxon>Pseudonocardia</taxon>
    </lineage>
</organism>
<evidence type="ECO:0000313" key="7">
    <source>
        <dbReference type="EMBL" id="TWF80742.1"/>
    </source>
</evidence>
<dbReference type="Proteomes" id="UP000321261">
    <property type="component" value="Unassembled WGS sequence"/>
</dbReference>
<evidence type="ECO:0000256" key="4">
    <source>
        <dbReference type="ARBA" id="ARBA00022729"/>
    </source>
</evidence>
<dbReference type="InterPro" id="IPR051313">
    <property type="entry name" value="Bact_iron-sidero_bind"/>
</dbReference>
<evidence type="ECO:0000256" key="2">
    <source>
        <dbReference type="ARBA" id="ARBA00008814"/>
    </source>
</evidence>
<protein>
    <submittedName>
        <fullName evidence="7">Iron complex transport system substrate-binding protein</fullName>
    </submittedName>
</protein>
<proteinExistence type="inferred from homology"/>
<comment type="similarity">
    <text evidence="2">Belongs to the bacterial solute-binding protein 8 family.</text>
</comment>